<feature type="domain" description="Stealth protein CR2 conserved region 2" evidence="4">
    <location>
        <begin position="40"/>
        <end position="145"/>
    </location>
</feature>
<dbReference type="PANTHER" id="PTHR24045:SF0">
    <property type="entry name" value="N-ACETYLGLUCOSAMINE-1-PHOSPHOTRANSFERASE SUBUNITS ALPHA_BETA"/>
    <property type="match status" value="1"/>
</dbReference>
<accession>A0A369W086</accession>
<dbReference type="InterPro" id="IPR031358">
    <property type="entry name" value="Stealth_CR1"/>
</dbReference>
<evidence type="ECO:0000259" key="4">
    <source>
        <dbReference type="Pfam" id="PF11380"/>
    </source>
</evidence>
<dbReference type="GO" id="GO:0000271">
    <property type="term" value="P:polysaccharide biosynthetic process"/>
    <property type="evidence" value="ECO:0007669"/>
    <property type="project" value="UniProtKB-KW"/>
</dbReference>
<reference evidence="7" key="1">
    <citation type="submission" date="2018-07" db="EMBL/GenBank/DDBJ databases">
        <authorList>
            <person name="Liu B.-T."/>
            <person name="Du Z."/>
        </authorList>
    </citation>
    <scope>NUCLEOTIDE SEQUENCE [LARGE SCALE GENOMIC DNA]</scope>
    <source>
        <strain evidence="7">XYN52</strain>
    </source>
</reference>
<dbReference type="InterPro" id="IPR047141">
    <property type="entry name" value="Stealth"/>
</dbReference>
<comment type="caution">
    <text evidence="6">The sequence shown here is derived from an EMBL/GenBank/DDBJ whole genome shotgun (WGS) entry which is preliminary data.</text>
</comment>
<dbReference type="RefSeq" id="WP_114646683.1">
    <property type="nucleotide sequence ID" value="NZ_QQNH01000024.1"/>
</dbReference>
<protein>
    <recommendedName>
        <fullName evidence="8">Capsular biosynthesis protein</fullName>
    </recommendedName>
</protein>
<dbReference type="PANTHER" id="PTHR24045">
    <property type="match status" value="1"/>
</dbReference>
<feature type="domain" description="Stealth protein CR1 conserved region 1" evidence="5">
    <location>
        <begin position="3"/>
        <end position="25"/>
    </location>
</feature>
<name>A0A369W086_9HYPH</name>
<evidence type="ECO:0000313" key="7">
    <source>
        <dbReference type="Proteomes" id="UP000253759"/>
    </source>
</evidence>
<gene>
    <name evidence="6" type="ORF">DVH29_13320</name>
</gene>
<dbReference type="GO" id="GO:0016772">
    <property type="term" value="F:transferase activity, transferring phosphorus-containing groups"/>
    <property type="evidence" value="ECO:0007669"/>
    <property type="project" value="InterPro"/>
</dbReference>
<dbReference type="Proteomes" id="UP000253759">
    <property type="component" value="Unassembled WGS sequence"/>
</dbReference>
<keyword evidence="7" id="KW-1185">Reference proteome</keyword>
<dbReference type="EMBL" id="QQNH01000024">
    <property type="protein sequence ID" value="RDE08064.1"/>
    <property type="molecule type" value="Genomic_DNA"/>
</dbReference>
<dbReference type="OrthoDB" id="9776077at2"/>
<comment type="similarity">
    <text evidence="1">Belongs to the stealth family.</text>
</comment>
<dbReference type="AlphaFoldDB" id="A0A369W086"/>
<sequence length="317" mass="36497">MTDAVFTWVDGADPDHARKRARYLAEEQGDLARHATDPTRFADRGELFYGLHLVRKFAPWIERIFVVTDQQRPRWLGPRLAQRLGVSVIDHRDIFPSTGAVLPNFNSTSIESFLFRIEGLSERFLYFNDDMFLVRPTREADYFGPEPIFRGAWISDPMGPLEGLQREVLSALTLVWARSRYRDGYVGPAGPDAKWQRPTRETFWLAHAPYPLTRSLFAQLGERFDIEANARYRFRSPHQRPPVTLAANLALTRQEARSGPDDWEYLHPRKHRNAVIAARLERCRRGEVASLCVQSLDQGSESEQAMILGFLKDLIED</sequence>
<evidence type="ECO:0000256" key="3">
    <source>
        <dbReference type="ARBA" id="ARBA00023169"/>
    </source>
</evidence>
<evidence type="ECO:0000259" key="5">
    <source>
        <dbReference type="Pfam" id="PF17101"/>
    </source>
</evidence>
<organism evidence="6 7">
    <name type="scientific">Pelagibacterium lacus</name>
    <dbReference type="NCBI Taxonomy" id="2282655"/>
    <lineage>
        <taxon>Bacteria</taxon>
        <taxon>Pseudomonadati</taxon>
        <taxon>Pseudomonadota</taxon>
        <taxon>Alphaproteobacteria</taxon>
        <taxon>Hyphomicrobiales</taxon>
        <taxon>Devosiaceae</taxon>
        <taxon>Pelagibacterium</taxon>
    </lineage>
</organism>
<evidence type="ECO:0000256" key="1">
    <source>
        <dbReference type="ARBA" id="ARBA00007583"/>
    </source>
</evidence>
<evidence type="ECO:0000313" key="6">
    <source>
        <dbReference type="EMBL" id="RDE08064.1"/>
    </source>
</evidence>
<evidence type="ECO:0008006" key="8">
    <source>
        <dbReference type="Google" id="ProtNLM"/>
    </source>
</evidence>
<dbReference type="InterPro" id="IPR021520">
    <property type="entry name" value="Stealth_CR2"/>
</dbReference>
<proteinExistence type="inferred from homology"/>
<dbReference type="Pfam" id="PF17101">
    <property type="entry name" value="Stealth_CR1"/>
    <property type="match status" value="1"/>
</dbReference>
<keyword evidence="3" id="KW-0270">Exopolysaccharide synthesis</keyword>
<keyword evidence="2" id="KW-0808">Transferase</keyword>
<dbReference type="Pfam" id="PF11380">
    <property type="entry name" value="Stealth_CR2"/>
    <property type="match status" value="1"/>
</dbReference>
<evidence type="ECO:0000256" key="2">
    <source>
        <dbReference type="ARBA" id="ARBA00022679"/>
    </source>
</evidence>